<protein>
    <submittedName>
        <fullName evidence="6">Site-specific integrase</fullName>
    </submittedName>
</protein>
<dbReference type="CDD" id="cd01189">
    <property type="entry name" value="INT_ICEBs1_C_like"/>
    <property type="match status" value="1"/>
</dbReference>
<keyword evidence="7" id="KW-1185">Reference proteome</keyword>
<dbReference type="Gene3D" id="1.10.443.10">
    <property type="entry name" value="Intergrase catalytic core"/>
    <property type="match status" value="1"/>
</dbReference>
<dbReference type="EMBL" id="BIFH01000014">
    <property type="protein sequence ID" value="GCD93774.1"/>
    <property type="molecule type" value="Genomic_DNA"/>
</dbReference>
<feature type="domain" description="Tyr recombinase" evidence="5">
    <location>
        <begin position="173"/>
        <end position="379"/>
    </location>
</feature>
<name>A0A401YGN3_9ACTN</name>
<organism evidence="6 7">
    <name type="scientific">Embleya hyalina</name>
    <dbReference type="NCBI Taxonomy" id="516124"/>
    <lineage>
        <taxon>Bacteria</taxon>
        <taxon>Bacillati</taxon>
        <taxon>Actinomycetota</taxon>
        <taxon>Actinomycetes</taxon>
        <taxon>Kitasatosporales</taxon>
        <taxon>Streptomycetaceae</taxon>
        <taxon>Embleya</taxon>
    </lineage>
</organism>
<dbReference type="OrthoDB" id="3175606at2"/>
<comment type="caution">
    <text evidence="6">The sequence shown here is derived from an EMBL/GenBank/DDBJ whole genome shotgun (WGS) entry which is preliminary data.</text>
</comment>
<dbReference type="InterPro" id="IPR050808">
    <property type="entry name" value="Phage_Integrase"/>
</dbReference>
<keyword evidence="2" id="KW-0229">DNA integration</keyword>
<keyword evidence="3" id="KW-0238">DNA-binding</keyword>
<dbReference type="Gene3D" id="1.10.150.130">
    <property type="match status" value="1"/>
</dbReference>
<dbReference type="GO" id="GO:0006310">
    <property type="term" value="P:DNA recombination"/>
    <property type="evidence" value="ECO:0007669"/>
    <property type="project" value="UniProtKB-KW"/>
</dbReference>
<dbReference type="InterPro" id="IPR002104">
    <property type="entry name" value="Integrase_catalytic"/>
</dbReference>
<evidence type="ECO:0000256" key="3">
    <source>
        <dbReference type="ARBA" id="ARBA00023125"/>
    </source>
</evidence>
<dbReference type="InterPro" id="IPR010998">
    <property type="entry name" value="Integrase_recombinase_N"/>
</dbReference>
<evidence type="ECO:0000313" key="6">
    <source>
        <dbReference type="EMBL" id="GCD93774.1"/>
    </source>
</evidence>
<dbReference type="Pfam" id="PF00589">
    <property type="entry name" value="Phage_integrase"/>
    <property type="match status" value="1"/>
</dbReference>
<keyword evidence="4" id="KW-0233">DNA recombination</keyword>
<reference evidence="6 7" key="1">
    <citation type="submission" date="2018-12" db="EMBL/GenBank/DDBJ databases">
        <title>Draft genome sequence of Embleya hyalina NBRC 13850T.</title>
        <authorList>
            <person name="Komaki H."/>
            <person name="Hosoyama A."/>
            <person name="Kimura A."/>
            <person name="Ichikawa N."/>
            <person name="Tamura T."/>
        </authorList>
    </citation>
    <scope>NUCLEOTIDE SEQUENCE [LARGE SCALE GENOMIC DNA]</scope>
    <source>
        <strain evidence="6 7">NBRC 13850</strain>
    </source>
</reference>
<evidence type="ECO:0000313" key="7">
    <source>
        <dbReference type="Proteomes" id="UP000286931"/>
    </source>
</evidence>
<comment type="similarity">
    <text evidence="1">Belongs to the 'phage' integrase family.</text>
</comment>
<dbReference type="AlphaFoldDB" id="A0A401YGN3"/>
<evidence type="ECO:0000256" key="2">
    <source>
        <dbReference type="ARBA" id="ARBA00022908"/>
    </source>
</evidence>
<dbReference type="PROSITE" id="PS51898">
    <property type="entry name" value="TYR_RECOMBINASE"/>
    <property type="match status" value="1"/>
</dbReference>
<dbReference type="RefSeq" id="WP_126636007.1">
    <property type="nucleotide sequence ID" value="NZ_BIFH01000014.1"/>
</dbReference>
<dbReference type="PANTHER" id="PTHR30629:SF2">
    <property type="entry name" value="PROPHAGE INTEGRASE INTS-RELATED"/>
    <property type="match status" value="1"/>
</dbReference>
<sequence>MTKRRSRGDGGLHWDEKRQRWIATASLGFDPSGKRIVKRGSGKTKTDAKNKLKEVLRDFEDGLAIAPTNFTVKNAVDDWLLFGLAGRDKGTLDFWSSLGHNHVIPSLGAQKLRDLRAEHVDKWLAKKAKTLSTRSLRGIHECLNRAVKRAMSRDKVKRNVVELCSVPAGLKGRPSKALTLAQAEEVLRAAANTTLYAYIVVALLTGARSEELRPLTWDHVFLKGHPDATPPVPPYMAVWRSVRAGGDTKTRRSRRTIALPQRCLDVLWEHWENQGWDRLAAGDDWEENGLVFASAVGKELDASNVRRAFRRALKDVEGVDPKEWTPRELRHSFVSLLSDDGMPIEKISQLVGHSGTAVTEKVYRKQIRPVVQTGAVAMDDIFGVTREP</sequence>
<gene>
    <name evidence="6" type="ORF">EHYA_01422</name>
</gene>
<dbReference type="PANTHER" id="PTHR30629">
    <property type="entry name" value="PROPHAGE INTEGRASE"/>
    <property type="match status" value="1"/>
</dbReference>
<dbReference type="SUPFAM" id="SSF56349">
    <property type="entry name" value="DNA breaking-rejoining enzymes"/>
    <property type="match status" value="1"/>
</dbReference>
<evidence type="ECO:0000256" key="1">
    <source>
        <dbReference type="ARBA" id="ARBA00008857"/>
    </source>
</evidence>
<proteinExistence type="inferred from homology"/>
<dbReference type="InterPro" id="IPR013762">
    <property type="entry name" value="Integrase-like_cat_sf"/>
</dbReference>
<dbReference type="Proteomes" id="UP000286931">
    <property type="component" value="Unassembled WGS sequence"/>
</dbReference>
<evidence type="ECO:0000259" key="5">
    <source>
        <dbReference type="PROSITE" id="PS51898"/>
    </source>
</evidence>
<dbReference type="InterPro" id="IPR011010">
    <property type="entry name" value="DNA_brk_join_enz"/>
</dbReference>
<evidence type="ECO:0000256" key="4">
    <source>
        <dbReference type="ARBA" id="ARBA00023172"/>
    </source>
</evidence>
<dbReference type="GO" id="GO:0015074">
    <property type="term" value="P:DNA integration"/>
    <property type="evidence" value="ECO:0007669"/>
    <property type="project" value="UniProtKB-KW"/>
</dbReference>
<accession>A0A401YGN3</accession>
<dbReference type="GO" id="GO:0003677">
    <property type="term" value="F:DNA binding"/>
    <property type="evidence" value="ECO:0007669"/>
    <property type="project" value="UniProtKB-KW"/>
</dbReference>